<proteinExistence type="inferred from homology"/>
<protein>
    <recommendedName>
        <fullName evidence="4">Phospho-2-dehydro-3-deoxyheptonate aldolase</fullName>
        <ecNumber evidence="4">2.5.1.54</ecNumber>
    </recommendedName>
</protein>
<keyword evidence="4" id="KW-0057">Aromatic amino acid biosynthesis</keyword>
<dbReference type="PANTHER" id="PTHR21337">
    <property type="entry name" value="PHOSPHO-2-DEHYDRO-3-DEOXYHEPTONATE ALDOLASE 1, 2"/>
    <property type="match status" value="1"/>
</dbReference>
<feature type="binding site" evidence="3">
    <location>
        <position position="383"/>
    </location>
    <ligand>
        <name>Mn(2+)</name>
        <dbReference type="ChEBI" id="CHEBI:29035"/>
    </ligand>
</feature>
<dbReference type="Pfam" id="PF01474">
    <property type="entry name" value="DAHP_synth_2"/>
    <property type="match status" value="1"/>
</dbReference>
<dbReference type="GO" id="GO:0008652">
    <property type="term" value="P:amino acid biosynthetic process"/>
    <property type="evidence" value="ECO:0007669"/>
    <property type="project" value="UniProtKB-KW"/>
</dbReference>
<comment type="catalytic activity">
    <reaction evidence="4">
        <text>D-erythrose 4-phosphate + phosphoenolpyruvate + H2O = 7-phospho-2-dehydro-3-deoxy-D-arabino-heptonate + phosphate</text>
        <dbReference type="Rhea" id="RHEA:14717"/>
        <dbReference type="ChEBI" id="CHEBI:15377"/>
        <dbReference type="ChEBI" id="CHEBI:16897"/>
        <dbReference type="ChEBI" id="CHEBI:43474"/>
        <dbReference type="ChEBI" id="CHEBI:58394"/>
        <dbReference type="ChEBI" id="CHEBI:58702"/>
        <dbReference type="EC" id="2.5.1.54"/>
    </reaction>
</comment>
<dbReference type="EMBL" id="CP016908">
    <property type="protein sequence ID" value="APS00974.1"/>
    <property type="molecule type" value="Genomic_DNA"/>
</dbReference>
<gene>
    <name evidence="5" type="ORF">BCY86_08780</name>
</gene>
<evidence type="ECO:0000256" key="2">
    <source>
        <dbReference type="ARBA" id="ARBA00022679"/>
    </source>
</evidence>
<dbReference type="Proteomes" id="UP000185544">
    <property type="component" value="Chromosome"/>
</dbReference>
<dbReference type="Gene3D" id="3.20.20.70">
    <property type="entry name" value="Aldolase class I"/>
    <property type="match status" value="2"/>
</dbReference>
<name>A0A1L6MZH5_9BACT</name>
<feature type="binding site" evidence="3">
    <location>
        <begin position="255"/>
        <end position="256"/>
    </location>
    <ligand>
        <name>phosphoenolpyruvate</name>
        <dbReference type="ChEBI" id="CHEBI:58702"/>
    </ligand>
</feature>
<feature type="binding site" evidence="3">
    <location>
        <position position="94"/>
    </location>
    <ligand>
        <name>phosphoenolpyruvate</name>
        <dbReference type="ChEBI" id="CHEBI:58702"/>
    </ligand>
</feature>
<evidence type="ECO:0000256" key="1">
    <source>
        <dbReference type="ARBA" id="ARBA00008911"/>
    </source>
</evidence>
<keyword evidence="3" id="KW-0104">Cadmium</keyword>
<accession>A0A1L6MZH5</accession>
<feature type="binding site" evidence="3">
    <location>
        <position position="278"/>
    </location>
    <ligand>
        <name>phosphoenolpyruvate</name>
        <dbReference type="ChEBI" id="CHEBI:58702"/>
    </ligand>
</feature>
<dbReference type="InterPro" id="IPR002480">
    <property type="entry name" value="DAHP_synth_2"/>
</dbReference>
<evidence type="ECO:0000256" key="3">
    <source>
        <dbReference type="PIRSR" id="PIRSR602480-1"/>
    </source>
</evidence>
<dbReference type="PANTHER" id="PTHR21337:SF0">
    <property type="entry name" value="PHOSPHO-2-DEHYDRO-3-DEOXYHEPTONATE ALDOLASE"/>
    <property type="match status" value="1"/>
</dbReference>
<dbReference type="SUPFAM" id="SSF51569">
    <property type="entry name" value="Aldolase"/>
    <property type="match status" value="1"/>
</dbReference>
<keyword evidence="2 4" id="KW-0808">Transferase</keyword>
<feature type="binding site" evidence="3">
    <location>
        <position position="309"/>
    </location>
    <ligand>
        <name>phosphoenolpyruvate</name>
        <dbReference type="ChEBI" id="CHEBI:58702"/>
    </ligand>
</feature>
<keyword evidence="3" id="KW-0464">Manganese</keyword>
<organism evidence="5 6">
    <name type="scientific">Pajaroellobacter abortibovis</name>
    <dbReference type="NCBI Taxonomy" id="1882918"/>
    <lineage>
        <taxon>Bacteria</taxon>
        <taxon>Pseudomonadati</taxon>
        <taxon>Myxococcota</taxon>
        <taxon>Polyangia</taxon>
        <taxon>Polyangiales</taxon>
        <taxon>Polyangiaceae</taxon>
    </lineage>
</organism>
<comment type="cofactor">
    <cofactor evidence="3">
        <name>Mn(2+)</name>
        <dbReference type="ChEBI" id="CHEBI:29035"/>
    </cofactor>
    <cofactor evidence="3">
        <name>Co(2+)</name>
        <dbReference type="ChEBI" id="CHEBI:48828"/>
    </cofactor>
    <cofactor evidence="3">
        <name>Cd(2+)</name>
        <dbReference type="ChEBI" id="CHEBI:48775"/>
    </cofactor>
    <text evidence="3">Binds 1 divalent cation per subunit. The enzyme is active with manganese, cobalt or cadmium ions.</text>
</comment>
<evidence type="ECO:0000313" key="6">
    <source>
        <dbReference type="Proteomes" id="UP000185544"/>
    </source>
</evidence>
<keyword evidence="3" id="KW-0170">Cobalt</keyword>
<evidence type="ECO:0000256" key="4">
    <source>
        <dbReference type="RuleBase" id="RU363071"/>
    </source>
</evidence>
<dbReference type="EC" id="2.5.1.54" evidence="4"/>
<dbReference type="InterPro" id="IPR013785">
    <property type="entry name" value="Aldolase_TIM"/>
</dbReference>
<dbReference type="GO" id="GO:0009073">
    <property type="term" value="P:aromatic amino acid family biosynthetic process"/>
    <property type="evidence" value="ECO:0007669"/>
    <property type="project" value="UniProtKB-KW"/>
</dbReference>
<comment type="similarity">
    <text evidence="1 4">Belongs to the class-II DAHP synthase family.</text>
</comment>
<dbReference type="AlphaFoldDB" id="A0A1L6MZH5"/>
<keyword evidence="4" id="KW-0028">Amino-acid biosynthesis</keyword>
<dbReference type="KEGG" id="pabo:BCY86_08780"/>
<dbReference type="STRING" id="1882918.BCY86_08780"/>
<feature type="binding site" evidence="3">
    <location>
        <position position="411"/>
    </location>
    <ligand>
        <name>Mn(2+)</name>
        <dbReference type="ChEBI" id="CHEBI:29035"/>
    </ligand>
</feature>
<feature type="binding site" evidence="3">
    <location>
        <position position="341"/>
    </location>
    <ligand>
        <name>Mn(2+)</name>
        <dbReference type="ChEBI" id="CHEBI:29035"/>
    </ligand>
</feature>
<comment type="pathway">
    <text evidence="4">Metabolic intermediate biosynthesis; chorismate biosynthesis; chorismate from D-erythrose 4-phosphate and phosphoenolpyruvate: step 1/7.</text>
</comment>
<evidence type="ECO:0000313" key="5">
    <source>
        <dbReference type="EMBL" id="APS00974.1"/>
    </source>
</evidence>
<reference evidence="5 6" key="1">
    <citation type="submission" date="2016-08" db="EMBL/GenBank/DDBJ databases">
        <title>Identification and validation of antigenic proteins from Pajaroellobacter abortibovis using de-novo genome sequence assembly and reverse vaccinology.</title>
        <authorList>
            <person name="Welly B.T."/>
            <person name="Miller M.R."/>
            <person name="Stott J.L."/>
            <person name="Blanchard M.T."/>
            <person name="Islas-Trejo A.D."/>
            <person name="O'Rourke S.M."/>
            <person name="Young A.E."/>
            <person name="Medrano J.F."/>
            <person name="Van Eenennaam A.L."/>
        </authorList>
    </citation>
    <scope>NUCLEOTIDE SEQUENCE [LARGE SCALE GENOMIC DNA]</scope>
    <source>
        <strain evidence="5 6">BTF92-0548A/99-0131</strain>
    </source>
</reference>
<feature type="binding site" evidence="3">
    <location>
        <position position="56"/>
    </location>
    <ligand>
        <name>Mn(2+)</name>
        <dbReference type="ChEBI" id="CHEBI:29035"/>
    </ligand>
</feature>
<dbReference type="GO" id="GO:0003849">
    <property type="term" value="F:3-deoxy-7-phosphoheptulonate synthase activity"/>
    <property type="evidence" value="ECO:0007669"/>
    <property type="project" value="UniProtKB-EC"/>
</dbReference>
<sequence length="431" mass="48992">MNAYPISYSDPYALQEVAVHLRKLPPLVGIAEVNSLKSQIREAQRGERFLLQGGHCAESFKDCEPRCILKMLAILFQMSCMLNRGGRPITVIGRLAGQYAKPRSRFTEMRQGVELPNYFGDLVNGVEFSASARNPDPFRLLQGYQCAALTLNFIRSFSRIDIPADAHVIWDLFFDEKEEPENGIVLSLPSSISFARLVYSAERLKKSFLTELKRPLSLFMSHEGLHLEYESAQTYALPHTGRCYDLTTHFPWIGERTRQLEGAHVEFFRGVCNPVGVKLGPQIQGADLIELLDRLNPSKEEGKMVLIPRLGLAHVEKVLPSLVDGIRKSRHPVLWMTDPMHGNTHITSRGIKTRRFEDIRKEVELSLQIHREGKSCLGGIHFEFAGENVTECIDSQIQEEDLLNHYSSLCDPRLNPYQAFNLIVHLYYSLK</sequence>
<keyword evidence="6" id="KW-1185">Reference proteome</keyword>